<evidence type="ECO:0000313" key="3">
    <source>
        <dbReference type="EMBL" id="ELP88564.1"/>
    </source>
</evidence>
<reference evidence="3 4" key="1">
    <citation type="submission" date="2012-10" db="EMBL/GenBank/DDBJ databases">
        <authorList>
            <person name="Zafar N."/>
            <person name="Inman J."/>
            <person name="Hall N."/>
            <person name="Lorenzi H."/>
            <person name="Caler E."/>
        </authorList>
    </citation>
    <scope>NUCLEOTIDE SEQUENCE [LARGE SCALE GENOMIC DNA]</scope>
    <source>
        <strain evidence="3 4">IP1</strain>
    </source>
</reference>
<evidence type="ECO:0000256" key="1">
    <source>
        <dbReference type="SAM" id="MobiDB-lite"/>
    </source>
</evidence>
<dbReference type="EMBL" id="KB206750">
    <property type="protein sequence ID" value="ELP88564.1"/>
    <property type="molecule type" value="Genomic_DNA"/>
</dbReference>
<accession>L7FM22</accession>
<gene>
    <name evidence="3" type="ORF">EIN_335460</name>
</gene>
<sequence length="329" mass="38956">MTRLLILILHVFTVFSMDPPKPNTPPPKEEMQHTVQHPTQQPPQHVIPQIVITPPEEGATGGADEVDYPTAFPQSPKKTIGQKIKECLLPSSRCQSPVHQTVLETDEEPFPTQEFIDRLMLYEQHHDLFMRDLHFLQNRARRKGIKFPIEFADKVLRIKNEEMENHKFFAKIIEEKTATYEEFIIFLKNIIQLYQTENIKEGYGYYLKSIPAALEAAEDTFYMNKIPKKRMRHQIFLNMFYYREKLELISLLALYFKCETTETYLLAQKNMEMFMAKLESEADKNYLKKKKFEERQRRLWIVRTPPRVSLSRIEAQEEKTATSDIYHHS</sequence>
<organism evidence="3 4">
    <name type="scientific">Entamoeba invadens IP1</name>
    <dbReference type="NCBI Taxonomy" id="370355"/>
    <lineage>
        <taxon>Eukaryota</taxon>
        <taxon>Amoebozoa</taxon>
        <taxon>Evosea</taxon>
        <taxon>Archamoebae</taxon>
        <taxon>Mastigamoebida</taxon>
        <taxon>Entamoebidae</taxon>
        <taxon>Entamoeba</taxon>
    </lineage>
</organism>
<dbReference type="RefSeq" id="XP_004255335.1">
    <property type="nucleotide sequence ID" value="XM_004255287.1"/>
</dbReference>
<dbReference type="AlphaFoldDB" id="L7FM22"/>
<dbReference type="KEGG" id="eiv:EIN_335460"/>
<evidence type="ECO:0000256" key="2">
    <source>
        <dbReference type="SAM" id="SignalP"/>
    </source>
</evidence>
<proteinExistence type="predicted"/>
<name>L7FM22_ENTIV</name>
<dbReference type="Proteomes" id="UP000014680">
    <property type="component" value="Unassembled WGS sequence"/>
</dbReference>
<dbReference type="GeneID" id="14887533"/>
<feature type="signal peptide" evidence="2">
    <location>
        <begin position="1"/>
        <end position="16"/>
    </location>
</feature>
<keyword evidence="2" id="KW-0732">Signal</keyword>
<feature type="compositionally biased region" description="Low complexity" evidence="1">
    <location>
        <begin position="33"/>
        <end position="42"/>
    </location>
</feature>
<dbReference type="VEuPathDB" id="AmoebaDB:EIN_335460"/>
<feature type="region of interest" description="Disordered" evidence="1">
    <location>
        <begin position="16"/>
        <end position="42"/>
    </location>
</feature>
<evidence type="ECO:0000313" key="4">
    <source>
        <dbReference type="Proteomes" id="UP000014680"/>
    </source>
</evidence>
<protein>
    <submittedName>
        <fullName evidence="3">Uncharacterized protein</fullName>
    </submittedName>
</protein>
<feature type="chain" id="PRO_5003973743" evidence="2">
    <location>
        <begin position="17"/>
        <end position="329"/>
    </location>
</feature>
<keyword evidence="4" id="KW-1185">Reference proteome</keyword>